<dbReference type="RefSeq" id="WP_109793188.1">
    <property type="nucleotide sequence ID" value="NZ_PHIG01000031.1"/>
</dbReference>
<comment type="caution">
    <text evidence="3">The sequence shown here is derived from an EMBL/GenBank/DDBJ whole genome shotgun (WGS) entry which is preliminary data.</text>
</comment>
<evidence type="ECO:0000256" key="2">
    <source>
        <dbReference type="SAM" id="Phobius"/>
    </source>
</evidence>
<gene>
    <name evidence="3" type="ORF">CVT23_09070</name>
</gene>
<keyword evidence="2" id="KW-1133">Transmembrane helix</keyword>
<feature type="transmembrane region" description="Helical" evidence="2">
    <location>
        <begin position="87"/>
        <end position="110"/>
    </location>
</feature>
<evidence type="ECO:0008006" key="5">
    <source>
        <dbReference type="Google" id="ProtNLM"/>
    </source>
</evidence>
<dbReference type="OrthoDB" id="7187254at2"/>
<evidence type="ECO:0000313" key="4">
    <source>
        <dbReference type="Proteomes" id="UP000229498"/>
    </source>
</evidence>
<sequence>MTDDTCSIGELDLLAYADGRLSRDPERRAAVERYLSDRPHLAERVAAFAQQDSAIRTAFDPVLGEPVPERLRAVVERPARRPSPVRTGLLAASLLLAALLGGAAGGWMLAQDGSDGTARAAFVDSVSEHAGDAGLALSGGAVISAAGGDEPIDWLSQQISIGVTVPDLAPLGFRLVEKTLVDDRDRPMVRLVFADADERHLTVFLRPRWREDAQDVHTISSEGMTISHWAQGPVVYGVTAAGSGADSVVARVTDRLRRAFGSDERTAPVVDPAPLQPPAEQLKVQNDLDGARPLSFGKDGGGKLRETSPVIRPEPAISVN</sequence>
<evidence type="ECO:0000313" key="3">
    <source>
        <dbReference type="EMBL" id="PJK29911.1"/>
    </source>
</evidence>
<reference evidence="3 4" key="1">
    <citation type="submission" date="2017-11" db="EMBL/GenBank/DDBJ databases">
        <title>Draft genome sequence of Rhizobiales bacterium SY3-13.</title>
        <authorList>
            <person name="Sun C."/>
        </authorList>
    </citation>
    <scope>NUCLEOTIDE SEQUENCE [LARGE SCALE GENOMIC DNA]</scope>
    <source>
        <strain evidence="3 4">SY3-13</strain>
    </source>
</reference>
<keyword evidence="4" id="KW-1185">Reference proteome</keyword>
<keyword evidence="2" id="KW-0812">Transmembrane</keyword>
<name>A0A2M9G2G5_9PROT</name>
<organism evidence="3 4">
    <name type="scientific">Minwuia thermotolerans</name>
    <dbReference type="NCBI Taxonomy" id="2056226"/>
    <lineage>
        <taxon>Bacteria</taxon>
        <taxon>Pseudomonadati</taxon>
        <taxon>Pseudomonadota</taxon>
        <taxon>Alphaproteobacteria</taxon>
        <taxon>Minwuiales</taxon>
        <taxon>Minwuiaceae</taxon>
        <taxon>Minwuia</taxon>
    </lineage>
</organism>
<dbReference type="EMBL" id="PHIG01000031">
    <property type="protein sequence ID" value="PJK29911.1"/>
    <property type="molecule type" value="Genomic_DNA"/>
</dbReference>
<feature type="region of interest" description="Disordered" evidence="1">
    <location>
        <begin position="263"/>
        <end position="320"/>
    </location>
</feature>
<dbReference type="Proteomes" id="UP000229498">
    <property type="component" value="Unassembled WGS sequence"/>
</dbReference>
<proteinExistence type="predicted"/>
<dbReference type="AlphaFoldDB" id="A0A2M9G2G5"/>
<accession>A0A2M9G2G5</accession>
<keyword evidence="2" id="KW-0472">Membrane</keyword>
<protein>
    <recommendedName>
        <fullName evidence="5">Anti-sigma factor</fullName>
    </recommendedName>
</protein>
<evidence type="ECO:0000256" key="1">
    <source>
        <dbReference type="SAM" id="MobiDB-lite"/>
    </source>
</evidence>